<keyword evidence="2" id="KW-1185">Reference proteome</keyword>
<evidence type="ECO:0000313" key="1">
    <source>
        <dbReference type="EMBL" id="GBG83844.1"/>
    </source>
</evidence>
<evidence type="ECO:0000313" key="2">
    <source>
        <dbReference type="Proteomes" id="UP000265515"/>
    </source>
</evidence>
<name>A0A388LNH2_CHABU</name>
<dbReference type="Gramene" id="GBG83844">
    <property type="protein sequence ID" value="GBG83844"/>
    <property type="gene ID" value="CBR_g37643"/>
</dbReference>
<dbReference type="EMBL" id="BFEA01000453">
    <property type="protein sequence ID" value="GBG83844.1"/>
    <property type="molecule type" value="Genomic_DNA"/>
</dbReference>
<comment type="caution">
    <text evidence="1">The sequence shown here is derived from an EMBL/GenBank/DDBJ whole genome shotgun (WGS) entry which is preliminary data.</text>
</comment>
<proteinExistence type="predicted"/>
<gene>
    <name evidence="1" type="ORF">CBR_g37643</name>
</gene>
<reference evidence="1 2" key="1">
    <citation type="journal article" date="2018" name="Cell">
        <title>The Chara Genome: Secondary Complexity and Implications for Plant Terrestrialization.</title>
        <authorList>
            <person name="Nishiyama T."/>
            <person name="Sakayama H."/>
            <person name="Vries J.D."/>
            <person name="Buschmann H."/>
            <person name="Saint-Marcoux D."/>
            <person name="Ullrich K.K."/>
            <person name="Haas F.B."/>
            <person name="Vanderstraeten L."/>
            <person name="Becker D."/>
            <person name="Lang D."/>
            <person name="Vosolsobe S."/>
            <person name="Rombauts S."/>
            <person name="Wilhelmsson P.K.I."/>
            <person name="Janitza P."/>
            <person name="Kern R."/>
            <person name="Heyl A."/>
            <person name="Rumpler F."/>
            <person name="Villalobos L.I.A.C."/>
            <person name="Clay J.M."/>
            <person name="Skokan R."/>
            <person name="Toyoda A."/>
            <person name="Suzuki Y."/>
            <person name="Kagoshima H."/>
            <person name="Schijlen E."/>
            <person name="Tajeshwar N."/>
            <person name="Catarino B."/>
            <person name="Hetherington A.J."/>
            <person name="Saltykova A."/>
            <person name="Bonnot C."/>
            <person name="Breuninger H."/>
            <person name="Symeonidi A."/>
            <person name="Radhakrishnan G.V."/>
            <person name="Van Nieuwerburgh F."/>
            <person name="Deforce D."/>
            <person name="Chang C."/>
            <person name="Karol K.G."/>
            <person name="Hedrich R."/>
            <person name="Ulvskov P."/>
            <person name="Glockner G."/>
            <person name="Delwiche C.F."/>
            <person name="Petrasek J."/>
            <person name="Van de Peer Y."/>
            <person name="Friml J."/>
            <person name="Beilby M."/>
            <person name="Dolan L."/>
            <person name="Kohara Y."/>
            <person name="Sugano S."/>
            <person name="Fujiyama A."/>
            <person name="Delaux P.-M."/>
            <person name="Quint M."/>
            <person name="TheiBen G."/>
            <person name="Hagemann M."/>
            <person name="Harholt J."/>
            <person name="Dunand C."/>
            <person name="Zachgo S."/>
            <person name="Langdale J."/>
            <person name="Maumus F."/>
            <person name="Straeten D.V.D."/>
            <person name="Gould S.B."/>
            <person name="Rensing S.A."/>
        </authorList>
    </citation>
    <scope>NUCLEOTIDE SEQUENCE [LARGE SCALE GENOMIC DNA]</scope>
    <source>
        <strain evidence="1 2">S276</strain>
    </source>
</reference>
<protein>
    <submittedName>
        <fullName evidence="1">Uncharacterized protein</fullName>
    </submittedName>
</protein>
<dbReference type="AlphaFoldDB" id="A0A388LNH2"/>
<organism evidence="1 2">
    <name type="scientific">Chara braunii</name>
    <name type="common">Braun's stonewort</name>
    <dbReference type="NCBI Taxonomy" id="69332"/>
    <lineage>
        <taxon>Eukaryota</taxon>
        <taxon>Viridiplantae</taxon>
        <taxon>Streptophyta</taxon>
        <taxon>Charophyceae</taxon>
        <taxon>Charales</taxon>
        <taxon>Characeae</taxon>
        <taxon>Chara</taxon>
    </lineage>
</organism>
<sequence length="120" mass="13538">MWKPRHGTSCSCPRENLVNRSNQNRGEETPGLQSFPPLVVSVSVSSFEVPASFFLWRQVLECKAGALYLWFDKEESHGKAEFKSKKTAEISAIAKPGGPRYLATSVWSHARSMFRKEMCV</sequence>
<dbReference type="Proteomes" id="UP000265515">
    <property type="component" value="Unassembled WGS sequence"/>
</dbReference>
<accession>A0A388LNH2</accession>